<evidence type="ECO:0000256" key="1">
    <source>
        <dbReference type="ARBA" id="ARBA00004225"/>
    </source>
</evidence>
<proteinExistence type="inferred from homology"/>
<dbReference type="InterPro" id="IPR010227">
    <property type="entry name" value="NADH_Q_OxRdtase_chainM/4"/>
</dbReference>
<feature type="domain" description="NADH:ubiquinone oxidoreductase chain 4 N-terminal" evidence="20">
    <location>
        <begin position="1"/>
        <end position="109"/>
    </location>
</feature>
<feature type="transmembrane region" description="Helical" evidence="18">
    <location>
        <begin position="92"/>
        <end position="110"/>
    </location>
</feature>
<feature type="transmembrane region" description="Helical" evidence="18">
    <location>
        <begin position="223"/>
        <end position="244"/>
    </location>
</feature>
<evidence type="ECO:0000256" key="15">
    <source>
        <dbReference type="ARBA" id="ARBA00024313"/>
    </source>
</evidence>
<accession>A0A1L2M9S6</accession>
<evidence type="ECO:0000256" key="16">
    <source>
        <dbReference type="ARBA" id="ARBA00024376"/>
    </source>
</evidence>
<feature type="transmembrane region" description="Helical" evidence="18">
    <location>
        <begin position="194"/>
        <end position="216"/>
    </location>
</feature>
<dbReference type="AlphaFoldDB" id="A0A1L2M9S6"/>
<keyword evidence="7 18" id="KW-0812">Transmembrane</keyword>
<keyword evidence="13 18" id="KW-0496">Mitochondrion</keyword>
<feature type="transmembrane region" description="Helical" evidence="18">
    <location>
        <begin position="284"/>
        <end position="303"/>
    </location>
</feature>
<dbReference type="InterPro" id="IPR001750">
    <property type="entry name" value="ND/Mrp_TM"/>
</dbReference>
<keyword evidence="6 18" id="KW-0679">Respiratory chain</keyword>
<feature type="domain" description="NADH:quinone oxidoreductase/Mrp antiporter transmembrane" evidence="19">
    <location>
        <begin position="112"/>
        <end position="403"/>
    </location>
</feature>
<evidence type="ECO:0000256" key="9">
    <source>
        <dbReference type="ARBA" id="ARBA00022982"/>
    </source>
</evidence>
<gene>
    <name evidence="21" type="primary">ND4</name>
</gene>
<keyword evidence="9 18" id="KW-0249">Electron transport</keyword>
<evidence type="ECO:0000256" key="3">
    <source>
        <dbReference type="ARBA" id="ARBA00012944"/>
    </source>
</evidence>
<dbReference type="PRINTS" id="PR01437">
    <property type="entry name" value="NUOXDRDTASE4"/>
</dbReference>
<evidence type="ECO:0000256" key="13">
    <source>
        <dbReference type="ARBA" id="ARBA00023128"/>
    </source>
</evidence>
<evidence type="ECO:0000256" key="12">
    <source>
        <dbReference type="ARBA" id="ARBA00023075"/>
    </source>
</evidence>
<dbReference type="InterPro" id="IPR003918">
    <property type="entry name" value="NADH_UbQ_OxRdtase"/>
</dbReference>
<dbReference type="GO" id="GO:0042773">
    <property type="term" value="P:ATP synthesis coupled electron transport"/>
    <property type="evidence" value="ECO:0007669"/>
    <property type="project" value="InterPro"/>
</dbReference>
<dbReference type="InterPro" id="IPR000260">
    <property type="entry name" value="NADH4_N"/>
</dbReference>
<protein>
    <recommendedName>
        <fullName evidence="4 18">NADH-ubiquinone oxidoreductase chain 4</fullName>
        <ecNumber evidence="3 18">7.1.1.2</ecNumber>
    </recommendedName>
</protein>
<dbReference type="PANTHER" id="PTHR43507:SF20">
    <property type="entry name" value="NADH-UBIQUINONE OXIDOREDUCTASE CHAIN 4"/>
    <property type="match status" value="1"/>
</dbReference>
<dbReference type="EMBL" id="KX857376">
    <property type="protein sequence ID" value="APD82209.1"/>
    <property type="molecule type" value="Genomic_DNA"/>
</dbReference>
<evidence type="ECO:0000256" key="8">
    <source>
        <dbReference type="ARBA" id="ARBA00022967"/>
    </source>
</evidence>
<evidence type="ECO:0000259" key="20">
    <source>
        <dbReference type="Pfam" id="PF01059"/>
    </source>
</evidence>
<evidence type="ECO:0000256" key="4">
    <source>
        <dbReference type="ARBA" id="ARBA00021006"/>
    </source>
</evidence>
<evidence type="ECO:0000256" key="7">
    <source>
        <dbReference type="ARBA" id="ARBA00022692"/>
    </source>
</evidence>
<name>A0A1L2M9S6_STELO</name>
<feature type="transmembrane region" description="Helical" evidence="18">
    <location>
        <begin position="435"/>
        <end position="455"/>
    </location>
</feature>
<comment type="function">
    <text evidence="15 18">Core subunit of the mitochondrial membrane respiratory chain NADH dehydrogenase (Complex I) which catalyzes electron transfer from NADH through the respiratory chain, using ubiquinone as an electron acceptor. Essential for the catalytic activity and assembly of complex I.</text>
</comment>
<dbReference type="Pfam" id="PF00361">
    <property type="entry name" value="Proton_antipo_M"/>
    <property type="match status" value="1"/>
</dbReference>
<feature type="transmembrane region" description="Helical" evidence="18">
    <location>
        <begin position="145"/>
        <end position="167"/>
    </location>
</feature>
<feature type="transmembrane region" description="Helical" evidence="18">
    <location>
        <begin position="256"/>
        <end position="277"/>
    </location>
</feature>
<keyword evidence="11 18" id="KW-0520">NAD</keyword>
<keyword evidence="10 18" id="KW-1133">Transmembrane helix</keyword>
<evidence type="ECO:0000256" key="11">
    <source>
        <dbReference type="ARBA" id="ARBA00023027"/>
    </source>
</evidence>
<keyword evidence="5 18" id="KW-0813">Transport</keyword>
<dbReference type="GO" id="GO:0048039">
    <property type="term" value="F:ubiquinone binding"/>
    <property type="evidence" value="ECO:0007669"/>
    <property type="project" value="TreeGrafter"/>
</dbReference>
<feature type="transmembrane region" description="Helical" evidence="18">
    <location>
        <begin position="21"/>
        <end position="41"/>
    </location>
</feature>
<keyword evidence="14 18" id="KW-0472">Membrane</keyword>
<evidence type="ECO:0000256" key="2">
    <source>
        <dbReference type="ARBA" id="ARBA00009025"/>
    </source>
</evidence>
<dbReference type="NCBIfam" id="TIGR01972">
    <property type="entry name" value="NDH_I_M"/>
    <property type="match status" value="1"/>
</dbReference>
<dbReference type="EC" id="7.1.1.2" evidence="3 18"/>
<feature type="transmembrane region" description="Helical" evidence="18">
    <location>
        <begin position="116"/>
        <end position="133"/>
    </location>
</feature>
<evidence type="ECO:0000256" key="17">
    <source>
        <dbReference type="ARBA" id="ARBA00049551"/>
    </source>
</evidence>
<evidence type="ECO:0000313" key="21">
    <source>
        <dbReference type="EMBL" id="APD82209.1"/>
    </source>
</evidence>
<feature type="transmembrane region" description="Helical" evidence="18">
    <location>
        <begin position="309"/>
        <end position="329"/>
    </location>
</feature>
<dbReference type="GO" id="GO:0031966">
    <property type="term" value="C:mitochondrial membrane"/>
    <property type="evidence" value="ECO:0007669"/>
    <property type="project" value="UniProtKB-SubCell"/>
</dbReference>
<comment type="subunit">
    <text evidence="16">Core subunit of respiratory chain NADH dehydrogenase (Complex I) which is composed of 45 different subunits.</text>
</comment>
<geneLocation type="mitochondrion" evidence="21"/>
<organism evidence="21">
    <name type="scientific">Stenella longirostris</name>
    <name type="common">Spinner dolphin</name>
    <name type="synonym">Delphinus longirostris</name>
    <dbReference type="NCBI Taxonomy" id="9736"/>
    <lineage>
        <taxon>Eukaryota</taxon>
        <taxon>Metazoa</taxon>
        <taxon>Chordata</taxon>
        <taxon>Craniata</taxon>
        <taxon>Vertebrata</taxon>
        <taxon>Euteleostomi</taxon>
        <taxon>Mammalia</taxon>
        <taxon>Eutheria</taxon>
        <taxon>Laurasiatheria</taxon>
        <taxon>Artiodactyla</taxon>
        <taxon>Whippomorpha</taxon>
        <taxon>Cetacea</taxon>
        <taxon>Odontoceti</taxon>
        <taxon>Delphinidae</taxon>
        <taxon>Stenella</taxon>
    </lineage>
</organism>
<dbReference type="GO" id="GO:0008137">
    <property type="term" value="F:NADH dehydrogenase (ubiquinone) activity"/>
    <property type="evidence" value="ECO:0007669"/>
    <property type="project" value="UniProtKB-UniRule"/>
</dbReference>
<dbReference type="PANTHER" id="PTHR43507">
    <property type="entry name" value="NADH-UBIQUINONE OXIDOREDUCTASE CHAIN 4"/>
    <property type="match status" value="1"/>
</dbReference>
<comment type="catalytic activity">
    <reaction evidence="17 18">
        <text>a ubiquinone + NADH + 5 H(+)(in) = a ubiquinol + NAD(+) + 4 H(+)(out)</text>
        <dbReference type="Rhea" id="RHEA:29091"/>
        <dbReference type="Rhea" id="RHEA-COMP:9565"/>
        <dbReference type="Rhea" id="RHEA-COMP:9566"/>
        <dbReference type="ChEBI" id="CHEBI:15378"/>
        <dbReference type="ChEBI" id="CHEBI:16389"/>
        <dbReference type="ChEBI" id="CHEBI:17976"/>
        <dbReference type="ChEBI" id="CHEBI:57540"/>
        <dbReference type="ChEBI" id="CHEBI:57945"/>
        <dbReference type="EC" id="7.1.1.2"/>
    </reaction>
</comment>
<feature type="transmembrane region" description="Helical" evidence="18">
    <location>
        <begin position="389"/>
        <end position="414"/>
    </location>
</feature>
<sequence length="459" mass="51998">MLKFIIPTIMLMPLTWLSKSNFIWINTTTHSLLISFTSLLLLNQFNDNSLNYSLTFFSDPLSAPLLMLTMWLLPLMLMASQSHLLKEPLTRKKLYITMLVMLQVLLIMTFTAMELIMFYITFEATLIPTLIIITRWGNQTERLNAGLYFLFYTLMGSLPLLVALTYLQNTVGSLNFLLLQYWAQPLSTSWSNTFMWLACMMAFLVKMPLYGLHLWLPKAHVEAPIAGSMVLAAVLLKLGGYGMLRITSILNPLTEHMAYPFLVLSLWGMIMTSSICLRQTDLKSLIAYSSVSHMALVIAAVLIQTPWSYMGATALMIAHGLTSSMLFCLANSNYERIHSRTMILARGLQIFFPLMATWWLLACLTNLALPPTINLIGELLVIMSTFSWSNLTIILMGVNIVITALYSLYMLIMTQRGKHTHHINNLTPTFTREHALMALHIIPLLLLSLNPKIILGPLY</sequence>
<comment type="subcellular location">
    <subcellularLocation>
        <location evidence="1 18">Mitochondrion membrane</location>
        <topology evidence="1 18">Multi-pass membrane protein</topology>
    </subcellularLocation>
</comment>
<evidence type="ECO:0000256" key="5">
    <source>
        <dbReference type="ARBA" id="ARBA00022448"/>
    </source>
</evidence>
<dbReference type="GO" id="GO:0015990">
    <property type="term" value="P:electron transport coupled proton transport"/>
    <property type="evidence" value="ECO:0007669"/>
    <property type="project" value="TreeGrafter"/>
</dbReference>
<dbReference type="Pfam" id="PF01059">
    <property type="entry name" value="Oxidored_q5_N"/>
    <property type="match status" value="1"/>
</dbReference>
<evidence type="ECO:0000256" key="6">
    <source>
        <dbReference type="ARBA" id="ARBA00022660"/>
    </source>
</evidence>
<keyword evidence="8" id="KW-1278">Translocase</keyword>
<evidence type="ECO:0000256" key="14">
    <source>
        <dbReference type="ARBA" id="ARBA00023136"/>
    </source>
</evidence>
<keyword evidence="12 18" id="KW-0830">Ubiquinone</keyword>
<feature type="transmembrane region" description="Helical" evidence="18">
    <location>
        <begin position="61"/>
        <end position="80"/>
    </location>
</feature>
<evidence type="ECO:0000259" key="19">
    <source>
        <dbReference type="Pfam" id="PF00361"/>
    </source>
</evidence>
<dbReference type="GO" id="GO:0003954">
    <property type="term" value="F:NADH dehydrogenase activity"/>
    <property type="evidence" value="ECO:0007669"/>
    <property type="project" value="TreeGrafter"/>
</dbReference>
<reference evidence="21" key="1">
    <citation type="submission" date="2016-08" db="EMBL/GenBank/DDBJ databases">
        <title>Genetic Inference of Population Structure in Spinner (Stenella longirostris) and Spotted (S. attenuata) from the eastern tropical Pacific Ocean based on Mitochondrial Genomes and Nuclear SNPs.</title>
        <authorList>
            <person name="Leslie M.S."/>
            <person name="Archer F.I."/>
            <person name="Morin P.A."/>
        </authorList>
    </citation>
    <scope>NUCLEOTIDE SEQUENCE</scope>
    <source>
        <strain evidence="21">Z0003850</strain>
    </source>
</reference>
<feature type="transmembrane region" description="Helical" evidence="18">
    <location>
        <begin position="350"/>
        <end position="369"/>
    </location>
</feature>
<comment type="similarity">
    <text evidence="2 18">Belongs to the complex I subunit 4 family.</text>
</comment>
<evidence type="ECO:0000256" key="10">
    <source>
        <dbReference type="ARBA" id="ARBA00022989"/>
    </source>
</evidence>
<evidence type="ECO:0000256" key="18">
    <source>
        <dbReference type="RuleBase" id="RU003297"/>
    </source>
</evidence>